<dbReference type="EMBL" id="NWQG01000229">
    <property type="protein sequence ID" value="PDQ17803.1"/>
    <property type="molecule type" value="Genomic_DNA"/>
</dbReference>
<dbReference type="AlphaFoldDB" id="A0A2A6F7S6"/>
<sequence>MAFLLAFLLCGAAFLAVVFIHQNWLRDHTKDWVPTTAEVLKLIDGGDGPNSYLLQYSFDGEVYRIETSPWLFPVCAAKGGSIITVLVNPKTPRECAGKLPQGGGFGWSRGST</sequence>
<organism evidence="1 2">
    <name type="scientific">Mesorhizobium sanjuanii</name>
    <dbReference type="NCBI Taxonomy" id="2037900"/>
    <lineage>
        <taxon>Bacteria</taxon>
        <taxon>Pseudomonadati</taxon>
        <taxon>Pseudomonadota</taxon>
        <taxon>Alphaproteobacteria</taxon>
        <taxon>Hyphomicrobiales</taxon>
        <taxon>Phyllobacteriaceae</taxon>
        <taxon>Mesorhizobium</taxon>
    </lineage>
</organism>
<evidence type="ECO:0000313" key="2">
    <source>
        <dbReference type="Proteomes" id="UP000219182"/>
    </source>
</evidence>
<proteinExistence type="predicted"/>
<comment type="caution">
    <text evidence="1">The sequence shown here is derived from an EMBL/GenBank/DDBJ whole genome shotgun (WGS) entry which is preliminary data.</text>
</comment>
<name>A0A2A6F7S6_9HYPH</name>
<gene>
    <name evidence="1" type="ORF">CN311_28185</name>
</gene>
<protein>
    <recommendedName>
        <fullName evidence="3">DUF3592 domain-containing protein</fullName>
    </recommendedName>
</protein>
<evidence type="ECO:0000313" key="1">
    <source>
        <dbReference type="EMBL" id="PDQ17803.1"/>
    </source>
</evidence>
<evidence type="ECO:0008006" key="3">
    <source>
        <dbReference type="Google" id="ProtNLM"/>
    </source>
</evidence>
<keyword evidence="2" id="KW-1185">Reference proteome</keyword>
<dbReference type="Proteomes" id="UP000219182">
    <property type="component" value="Unassembled WGS sequence"/>
</dbReference>
<accession>A0A2A6F7S6</accession>
<reference evidence="1 2" key="1">
    <citation type="submission" date="2017-09" db="EMBL/GenBank/DDBJ databases">
        <title>Mesorhizobum sanjuanii sp. nov. isolated from nodules of Lotus tenuis in saline-alkaline lowlands of Flooding Pampa.</title>
        <authorList>
            <person name="Sannazzaro A.I."/>
            <person name="Torres Tejerizo G.A."/>
            <person name="Fontana F."/>
            <person name="Cumpa Velazquez L.M."/>
            <person name="Hansen L."/>
            <person name="Pistorio M."/>
            <person name="Estrella M.J."/>
        </authorList>
    </citation>
    <scope>NUCLEOTIDE SEQUENCE [LARGE SCALE GENOMIC DNA]</scope>
    <source>
        <strain evidence="1 2">BSA136</strain>
    </source>
</reference>